<dbReference type="KEGG" id="tmb:Thimo_0809"/>
<dbReference type="STRING" id="765912.Thimo_0809"/>
<dbReference type="AlphaFoldDB" id="L0GSB8"/>
<dbReference type="RefSeq" id="WP_015279794.1">
    <property type="nucleotide sequence ID" value="NC_019940.1"/>
</dbReference>
<dbReference type="OrthoDB" id="8590950at2"/>
<dbReference type="eggNOG" id="ENOG50318SZ">
    <property type="taxonomic scope" value="Bacteria"/>
</dbReference>
<dbReference type="PATRIC" id="fig|765912.4.peg.792"/>
<keyword evidence="1" id="KW-0472">Membrane</keyword>
<feature type="transmembrane region" description="Helical" evidence="1">
    <location>
        <begin position="16"/>
        <end position="37"/>
    </location>
</feature>
<accession>L0GSB8</accession>
<evidence type="ECO:0000256" key="1">
    <source>
        <dbReference type="SAM" id="Phobius"/>
    </source>
</evidence>
<reference evidence="2 3" key="1">
    <citation type="submission" date="2011-09" db="EMBL/GenBank/DDBJ databases">
        <title>Complete sequence of chromosome of Thioflavicoccus mobilis 8321.</title>
        <authorList>
            <consortium name="US DOE Joint Genome Institute"/>
            <person name="Lucas S."/>
            <person name="Han J."/>
            <person name="Lapidus A."/>
            <person name="Cheng J.-F."/>
            <person name="Goodwin L."/>
            <person name="Pitluck S."/>
            <person name="Peters L."/>
            <person name="Ovchinnikova G."/>
            <person name="Lu M."/>
            <person name="Detter J.C."/>
            <person name="Han C."/>
            <person name="Tapia R."/>
            <person name="Land M."/>
            <person name="Hauser L."/>
            <person name="Kyrpides N."/>
            <person name="Ivanova N."/>
            <person name="Pagani I."/>
            <person name="Vogl K."/>
            <person name="Liu Z."/>
            <person name="Imhoff J."/>
            <person name="Thiel V."/>
            <person name="Frigaard N.-U."/>
            <person name="Bryant D."/>
            <person name="Woyke T."/>
        </authorList>
    </citation>
    <scope>NUCLEOTIDE SEQUENCE [LARGE SCALE GENOMIC DNA]</scope>
    <source>
        <strain evidence="2 3">8321</strain>
    </source>
</reference>
<dbReference type="Proteomes" id="UP000010816">
    <property type="component" value="Chromosome"/>
</dbReference>
<dbReference type="EMBL" id="CP003051">
    <property type="protein sequence ID" value="AGA89648.1"/>
    <property type="molecule type" value="Genomic_DNA"/>
</dbReference>
<keyword evidence="1" id="KW-0812">Transmembrane</keyword>
<protein>
    <recommendedName>
        <fullName evidence="4">Prepilin-type N-terminal cleavage/methylation domain-containing protein</fullName>
    </recommendedName>
</protein>
<keyword evidence="1" id="KW-1133">Transmembrane helix</keyword>
<sequence length="135" mass="14722">MARYADRFRRARGDTLIEALVAILLMAILGFGLAYGASRALNAQRGLAVQSRAIMEMRDYLQNQDDLLCEPGTAMSWTHDIAGKTITFEVTCEQREIEVDGGAVTVWLPTTVATQSSDTSMALFGGDGRVAFTLE</sequence>
<keyword evidence="3" id="KW-1185">Reference proteome</keyword>
<evidence type="ECO:0000313" key="3">
    <source>
        <dbReference type="Proteomes" id="UP000010816"/>
    </source>
</evidence>
<name>L0GSB8_9GAMM</name>
<gene>
    <name evidence="2" type="ORF">Thimo_0809</name>
</gene>
<organism evidence="2 3">
    <name type="scientific">Thioflavicoccus mobilis 8321</name>
    <dbReference type="NCBI Taxonomy" id="765912"/>
    <lineage>
        <taxon>Bacteria</taxon>
        <taxon>Pseudomonadati</taxon>
        <taxon>Pseudomonadota</taxon>
        <taxon>Gammaproteobacteria</taxon>
        <taxon>Chromatiales</taxon>
        <taxon>Chromatiaceae</taxon>
        <taxon>Thioflavicoccus</taxon>
    </lineage>
</organism>
<proteinExistence type="predicted"/>
<evidence type="ECO:0008006" key="4">
    <source>
        <dbReference type="Google" id="ProtNLM"/>
    </source>
</evidence>
<dbReference type="HOGENOM" id="CLU_1884845_0_0_6"/>
<evidence type="ECO:0000313" key="2">
    <source>
        <dbReference type="EMBL" id="AGA89648.1"/>
    </source>
</evidence>